<organism evidence="4 5">
    <name type="scientific">Streptomyces lateritius</name>
    <dbReference type="NCBI Taxonomy" id="67313"/>
    <lineage>
        <taxon>Bacteria</taxon>
        <taxon>Bacillati</taxon>
        <taxon>Actinomycetota</taxon>
        <taxon>Actinomycetes</taxon>
        <taxon>Kitasatosporales</taxon>
        <taxon>Streptomycetaceae</taxon>
        <taxon>Streptomyces</taxon>
    </lineage>
</organism>
<dbReference type="Gene3D" id="3.90.50.10">
    <property type="entry name" value="Photosynthetic Reaction Center, subunit H, domain 2"/>
    <property type="match status" value="1"/>
</dbReference>
<dbReference type="InterPro" id="IPR014747">
    <property type="entry name" value="Bac_photo_RC_H_C"/>
</dbReference>
<dbReference type="EMBL" id="JBIBSM010000016">
    <property type="protein sequence ID" value="MFF8279633.1"/>
    <property type="molecule type" value="Genomic_DNA"/>
</dbReference>
<evidence type="ECO:0000259" key="3">
    <source>
        <dbReference type="Pfam" id="PF09557"/>
    </source>
</evidence>
<dbReference type="SUPFAM" id="SSF50346">
    <property type="entry name" value="PRC-barrel domain"/>
    <property type="match status" value="1"/>
</dbReference>
<reference evidence="4 5" key="1">
    <citation type="submission" date="2024-10" db="EMBL/GenBank/DDBJ databases">
        <title>The Natural Products Discovery Center: Release of the First 8490 Sequenced Strains for Exploring Actinobacteria Biosynthetic Diversity.</title>
        <authorList>
            <person name="Kalkreuter E."/>
            <person name="Kautsar S.A."/>
            <person name="Yang D."/>
            <person name="Bader C.D."/>
            <person name="Teijaro C.N."/>
            <person name="Fluegel L."/>
            <person name="Davis C.M."/>
            <person name="Simpson J.R."/>
            <person name="Lauterbach L."/>
            <person name="Steele A.D."/>
            <person name="Gui C."/>
            <person name="Meng S."/>
            <person name="Li G."/>
            <person name="Viehrig K."/>
            <person name="Ye F."/>
            <person name="Su P."/>
            <person name="Kiefer A.F."/>
            <person name="Nichols A."/>
            <person name="Cepeda A.J."/>
            <person name="Yan W."/>
            <person name="Fan B."/>
            <person name="Jiang Y."/>
            <person name="Adhikari A."/>
            <person name="Zheng C.-J."/>
            <person name="Schuster L."/>
            <person name="Cowan T.M."/>
            <person name="Smanski M.J."/>
            <person name="Chevrette M.G."/>
            <person name="De Carvalho L.P.S."/>
            <person name="Shen B."/>
        </authorList>
    </citation>
    <scope>NUCLEOTIDE SEQUENCE [LARGE SCALE GENOMIC DNA]</scope>
    <source>
        <strain evidence="4 5">NPDC015755</strain>
    </source>
</reference>
<sequence length="268" mass="30039">MITQEQIPSVLDHPVYDSDGNKIGEAKHVFLDDATGQPEWVSVKTGMFGTSESFVPIKDATMVEDHLEVPFAKDKVKDAPNVDVDSGGHLSEDEEHRLYEHYGIDWDAAWTQANQPGTGGWARTGDDTDTAANARSAGMEGSDDAMTRSEEQMHVGTERREVGRARLRKYVVTEEVQQTVPVRREEVRVEREPITDENRDSAMSGPDITEAEHEVTLHEERPVVATEAVPVERVRLTTEEQADEETVTGEVRKERIEADTPEDDTRDR</sequence>
<dbReference type="InterPro" id="IPR052967">
    <property type="entry name" value="Stress_Response_Assoc"/>
</dbReference>
<feature type="compositionally biased region" description="Basic and acidic residues" evidence="1">
    <location>
        <begin position="145"/>
        <end position="160"/>
    </location>
</feature>
<dbReference type="RefSeq" id="WP_391936569.1">
    <property type="nucleotide sequence ID" value="NZ_JBIBSM010000016.1"/>
</dbReference>
<evidence type="ECO:0000256" key="1">
    <source>
        <dbReference type="SAM" id="MobiDB-lite"/>
    </source>
</evidence>
<accession>A0ABW6YIE6</accession>
<feature type="compositionally biased region" description="Basic and acidic residues" evidence="1">
    <location>
        <begin position="250"/>
        <end position="268"/>
    </location>
</feature>
<feature type="region of interest" description="Disordered" evidence="1">
    <location>
        <begin position="111"/>
        <end position="160"/>
    </location>
</feature>
<feature type="domain" description="DUF2382" evidence="3">
    <location>
        <begin position="146"/>
        <end position="257"/>
    </location>
</feature>
<dbReference type="Pfam" id="PF05239">
    <property type="entry name" value="PRC"/>
    <property type="match status" value="1"/>
</dbReference>
<feature type="domain" description="PRC-barrel" evidence="2">
    <location>
        <begin position="7"/>
        <end position="74"/>
    </location>
</feature>
<gene>
    <name evidence="4" type="ORF">ACF05T_26535</name>
</gene>
<evidence type="ECO:0000313" key="5">
    <source>
        <dbReference type="Proteomes" id="UP001603013"/>
    </source>
</evidence>
<dbReference type="InterPro" id="IPR019060">
    <property type="entry name" value="DUF2382"/>
</dbReference>
<evidence type="ECO:0000313" key="4">
    <source>
        <dbReference type="EMBL" id="MFF8279633.1"/>
    </source>
</evidence>
<evidence type="ECO:0000259" key="2">
    <source>
        <dbReference type="Pfam" id="PF05239"/>
    </source>
</evidence>
<name>A0ABW6YIE6_9ACTN</name>
<dbReference type="Proteomes" id="UP001603013">
    <property type="component" value="Unassembled WGS sequence"/>
</dbReference>
<feature type="region of interest" description="Disordered" evidence="1">
    <location>
        <begin position="187"/>
        <end position="268"/>
    </location>
</feature>
<keyword evidence="5" id="KW-1185">Reference proteome</keyword>
<dbReference type="InterPro" id="IPR027275">
    <property type="entry name" value="PRC-brl_dom"/>
</dbReference>
<feature type="compositionally biased region" description="Basic and acidic residues" evidence="1">
    <location>
        <begin position="187"/>
        <end position="200"/>
    </location>
</feature>
<dbReference type="Pfam" id="PF09557">
    <property type="entry name" value="DUF2382"/>
    <property type="match status" value="1"/>
</dbReference>
<feature type="compositionally biased region" description="Basic and acidic residues" evidence="1">
    <location>
        <begin position="210"/>
        <end position="222"/>
    </location>
</feature>
<protein>
    <submittedName>
        <fullName evidence="4">DUF2382 domain-containing protein</fullName>
    </submittedName>
</protein>
<dbReference type="InterPro" id="IPR011033">
    <property type="entry name" value="PRC_barrel-like_sf"/>
</dbReference>
<comment type="caution">
    <text evidence="4">The sequence shown here is derived from an EMBL/GenBank/DDBJ whole genome shotgun (WGS) entry which is preliminary data.</text>
</comment>
<proteinExistence type="predicted"/>
<dbReference type="PANTHER" id="PTHR38463:SF1">
    <property type="entry name" value="STRESS RESPONSE PROTEIN YSNF"/>
    <property type="match status" value="1"/>
</dbReference>
<dbReference type="PANTHER" id="PTHR38463">
    <property type="entry name" value="STRESS RESPONSE PROTEIN YSNF"/>
    <property type="match status" value="1"/>
</dbReference>